<organism evidence="2 3">
    <name type="scientific">Niabella digestorum</name>
    <dbReference type="NCBI Taxonomy" id="3117701"/>
    <lineage>
        <taxon>Bacteria</taxon>
        <taxon>Pseudomonadati</taxon>
        <taxon>Bacteroidota</taxon>
        <taxon>Chitinophagia</taxon>
        <taxon>Chitinophagales</taxon>
        <taxon>Chitinophagaceae</taxon>
        <taxon>Niabella</taxon>
    </lineage>
</organism>
<evidence type="ECO:0000259" key="1">
    <source>
        <dbReference type="Pfam" id="PF13088"/>
    </source>
</evidence>
<proteinExistence type="predicted"/>
<protein>
    <submittedName>
        <fullName evidence="2">Sialidase family protein</fullName>
        <ecNumber evidence="2">3.2.1.-</ecNumber>
    </submittedName>
</protein>
<dbReference type="EC" id="3.2.1.-" evidence="2"/>
<dbReference type="PANTHER" id="PTHR38792">
    <property type="entry name" value="BNR/ASP-BOX REPEAT DOMAIN PROTEIN (AFU_ORTHOLOGUE AFUA_7G06430)-RELATED"/>
    <property type="match status" value="1"/>
</dbReference>
<dbReference type="Proteomes" id="UP001357452">
    <property type="component" value="Unassembled WGS sequence"/>
</dbReference>
<dbReference type="EMBL" id="JAZGLY010000002">
    <property type="protein sequence ID" value="MEE6186387.1"/>
    <property type="molecule type" value="Genomic_DNA"/>
</dbReference>
<name>A0ABU7REH2_9BACT</name>
<comment type="caution">
    <text evidence="2">The sequence shown here is derived from an EMBL/GenBank/DDBJ whole genome shotgun (WGS) entry which is preliminary data.</text>
</comment>
<dbReference type="InterPro" id="IPR011040">
    <property type="entry name" value="Sialidase"/>
</dbReference>
<dbReference type="Pfam" id="PF13088">
    <property type="entry name" value="BNR_2"/>
    <property type="match status" value="1"/>
</dbReference>
<dbReference type="CDD" id="cd15482">
    <property type="entry name" value="Sialidase_non-viral"/>
    <property type="match status" value="1"/>
</dbReference>
<dbReference type="Gene3D" id="2.120.10.10">
    <property type="match status" value="1"/>
</dbReference>
<evidence type="ECO:0000313" key="3">
    <source>
        <dbReference type="Proteomes" id="UP001357452"/>
    </source>
</evidence>
<accession>A0ABU7REH2</accession>
<sequence length="396" mass="44454">MLKVLLYKVITGYIWLHSFVCAWGCARDTSIPDKDPIPEMKPKTIKWDNATLVKIAAPPQGKPYAGYARLIELQDARLLCVYESDGHIWQTISEDKGKTWQGAKIVAAQEDGINMAVPDILQLRNGHLLLMYNPRPYNIDPSRRFAIRVKISTDNGDTWSEAKEIYRAGYQFENGCWEPAAIQLPDGTIQLFFANEGIYTQSDEQNISMLISTDNGQTWTTDPKIISFRAGKRDGMPVPLLLKGEERIAVAIEDNGFVNFKPYIITNTLQENWSETVLSDSPNRIYAMAKPVDDEVYAGAPYLRQLSTGETILSYQGTEGRPSHRLEDAVMKVMVGDEQARNFDNRTEPFNIPAGKHGLWNSVSVLSDDTIIAITSTNAFSNGPTEVWMIKGRLVK</sequence>
<dbReference type="RefSeq" id="WP_330973796.1">
    <property type="nucleotide sequence ID" value="NZ_JAZGLY010000002.1"/>
</dbReference>
<keyword evidence="2" id="KW-0378">Hydrolase</keyword>
<keyword evidence="3" id="KW-1185">Reference proteome</keyword>
<dbReference type="SUPFAM" id="SSF50939">
    <property type="entry name" value="Sialidases"/>
    <property type="match status" value="1"/>
</dbReference>
<gene>
    <name evidence="2" type="ORF">V2H41_03790</name>
</gene>
<keyword evidence="2" id="KW-0326">Glycosidase</keyword>
<reference evidence="2 3" key="1">
    <citation type="submission" date="2024-01" db="EMBL/GenBank/DDBJ databases">
        <title>Niabella digestum sp. nov., isolated from waste digestion system.</title>
        <authorList>
            <person name="Zhang L."/>
        </authorList>
    </citation>
    <scope>NUCLEOTIDE SEQUENCE [LARGE SCALE GENOMIC DNA]</scope>
    <source>
        <strain evidence="2 3">A18</strain>
    </source>
</reference>
<evidence type="ECO:0000313" key="2">
    <source>
        <dbReference type="EMBL" id="MEE6186387.1"/>
    </source>
</evidence>
<feature type="domain" description="Sialidase" evidence="1">
    <location>
        <begin position="146"/>
        <end position="225"/>
    </location>
</feature>
<dbReference type="PANTHER" id="PTHR38792:SF3">
    <property type="entry name" value="BNR_ASP-BOX REPEAT DOMAIN PROTEIN (AFU_ORTHOLOGUE AFUA_7G06430)-RELATED"/>
    <property type="match status" value="1"/>
</dbReference>
<dbReference type="GO" id="GO:0016798">
    <property type="term" value="F:hydrolase activity, acting on glycosyl bonds"/>
    <property type="evidence" value="ECO:0007669"/>
    <property type="project" value="UniProtKB-KW"/>
</dbReference>
<dbReference type="InterPro" id="IPR036278">
    <property type="entry name" value="Sialidase_sf"/>
</dbReference>